<dbReference type="AlphaFoldDB" id="A0A078AA13"/>
<keyword evidence="1" id="KW-1133">Transmembrane helix</keyword>
<dbReference type="InParanoid" id="A0A078AA13"/>
<dbReference type="EMBL" id="CCKQ01007054">
    <property type="protein sequence ID" value="CDW78387.1"/>
    <property type="molecule type" value="Genomic_DNA"/>
</dbReference>
<protein>
    <recommendedName>
        <fullName evidence="5">Transmembrane protein</fullName>
    </recommendedName>
</protein>
<evidence type="ECO:0000256" key="2">
    <source>
        <dbReference type="SAM" id="SignalP"/>
    </source>
</evidence>
<feature type="signal peptide" evidence="2">
    <location>
        <begin position="1"/>
        <end position="20"/>
    </location>
</feature>
<evidence type="ECO:0000256" key="1">
    <source>
        <dbReference type="SAM" id="Phobius"/>
    </source>
</evidence>
<proteinExistence type="predicted"/>
<organism evidence="3 4">
    <name type="scientific">Stylonychia lemnae</name>
    <name type="common">Ciliate</name>
    <dbReference type="NCBI Taxonomy" id="5949"/>
    <lineage>
        <taxon>Eukaryota</taxon>
        <taxon>Sar</taxon>
        <taxon>Alveolata</taxon>
        <taxon>Ciliophora</taxon>
        <taxon>Intramacronucleata</taxon>
        <taxon>Spirotrichea</taxon>
        <taxon>Stichotrichia</taxon>
        <taxon>Sporadotrichida</taxon>
        <taxon>Oxytrichidae</taxon>
        <taxon>Stylonychinae</taxon>
        <taxon>Stylonychia</taxon>
    </lineage>
</organism>
<gene>
    <name evidence="3" type="primary">Contig4094.g4380</name>
    <name evidence="3" type="ORF">STYLEM_7364</name>
</gene>
<feature type="transmembrane region" description="Helical" evidence="1">
    <location>
        <begin position="530"/>
        <end position="553"/>
    </location>
</feature>
<reference evidence="3 4" key="1">
    <citation type="submission" date="2014-06" db="EMBL/GenBank/DDBJ databases">
        <authorList>
            <person name="Swart Estienne"/>
        </authorList>
    </citation>
    <scope>NUCLEOTIDE SEQUENCE [LARGE SCALE GENOMIC DNA]</scope>
    <source>
        <strain evidence="3 4">130c</strain>
    </source>
</reference>
<feature type="chain" id="PRO_5001729271" description="Transmembrane protein" evidence="2">
    <location>
        <begin position="21"/>
        <end position="622"/>
    </location>
</feature>
<dbReference type="Proteomes" id="UP000039865">
    <property type="component" value="Unassembled WGS sequence"/>
</dbReference>
<keyword evidence="4" id="KW-1185">Reference proteome</keyword>
<accession>A0A078AA13</accession>
<evidence type="ECO:0000313" key="4">
    <source>
        <dbReference type="Proteomes" id="UP000039865"/>
    </source>
</evidence>
<name>A0A078AA13_STYLE</name>
<evidence type="ECO:0000313" key="3">
    <source>
        <dbReference type="EMBL" id="CDW78387.1"/>
    </source>
</evidence>
<keyword evidence="1" id="KW-0472">Membrane</keyword>
<keyword evidence="1" id="KW-0812">Transmembrane</keyword>
<sequence length="622" mass="73166">MSKLQQSLTFLLYLIPYLNSSLINKYEGFDPQLSDFKLPEINQNLLKDANRYSEFQNENQMLNLTINYTNIDFTVNIDLNNQASVKTQFNSIESLKSTKEEYVRLTPPIFCKIIPKIMNYTILNGTNDLILQRDSPHTVIVLSDLIINLIEREPLFQMLQLQQNQSYKRNITITEIRNYTFQGNNLFNKRSTFQKIFNLNSDEYFVAEDVFGQQYIMKMEKLQSLQMYSFSEQINIAYVEKIETFVAESKYIESLFSGTEVMNNIGSKILKIQNYTDMIDKYFYNPDTKQAFFIDIARKLVIYDLIIAVSQNDDGSNSQINITEIEKVYDFIIQKEQIILFIDDGNQLGIIEYKIDVKNRYLKLFRQHQQYDWLQKNLISTIRVDDQYLYILSKDSILYVLQYNSNLIFKSKYFVLQLNQTDTILPIEVLSEEGMIFAQVHSHSSTFTLLAPFNHTSDILRCQAFPKPNQYNIQVRQYSNTCNLKELSEQVEENQNYQKLSYCVVDQYYVVNASYPEPETIFTSKTTKNLAVIIAMSVILGTLFFGSVAYTIYRKTRQGWYDENNNEIADTDRRKQNLQRMQNYHQQDDDDDIIIRSSSRNANFIRPDGFERVQDNQSAIHY</sequence>
<evidence type="ECO:0008006" key="5">
    <source>
        <dbReference type="Google" id="ProtNLM"/>
    </source>
</evidence>
<keyword evidence="2" id="KW-0732">Signal</keyword>